<name>A0A0E9SND2_ANGAN</name>
<reference evidence="1" key="2">
    <citation type="journal article" date="2015" name="Fish Shellfish Immunol.">
        <title>Early steps in the European eel (Anguilla anguilla)-Vibrio vulnificus interaction in the gills: Role of the RtxA13 toxin.</title>
        <authorList>
            <person name="Callol A."/>
            <person name="Pajuelo D."/>
            <person name="Ebbesson L."/>
            <person name="Teles M."/>
            <person name="MacKenzie S."/>
            <person name="Amaro C."/>
        </authorList>
    </citation>
    <scope>NUCLEOTIDE SEQUENCE</scope>
</reference>
<reference evidence="1" key="1">
    <citation type="submission" date="2014-11" db="EMBL/GenBank/DDBJ databases">
        <authorList>
            <person name="Amaro Gonzalez C."/>
        </authorList>
    </citation>
    <scope>NUCLEOTIDE SEQUENCE</scope>
</reference>
<evidence type="ECO:0000313" key="1">
    <source>
        <dbReference type="EMBL" id="JAH42727.1"/>
    </source>
</evidence>
<accession>A0A0E9SND2</accession>
<protein>
    <submittedName>
        <fullName evidence="1">Uncharacterized protein</fullName>
    </submittedName>
</protein>
<dbReference type="AlphaFoldDB" id="A0A0E9SND2"/>
<dbReference type="EMBL" id="GBXM01065850">
    <property type="protein sequence ID" value="JAH42727.1"/>
    <property type="molecule type" value="Transcribed_RNA"/>
</dbReference>
<proteinExistence type="predicted"/>
<sequence length="32" mass="3738">MYICTCVYRSIGKLIICKNLKHLGQLCRLCLH</sequence>
<organism evidence="1">
    <name type="scientific">Anguilla anguilla</name>
    <name type="common">European freshwater eel</name>
    <name type="synonym">Muraena anguilla</name>
    <dbReference type="NCBI Taxonomy" id="7936"/>
    <lineage>
        <taxon>Eukaryota</taxon>
        <taxon>Metazoa</taxon>
        <taxon>Chordata</taxon>
        <taxon>Craniata</taxon>
        <taxon>Vertebrata</taxon>
        <taxon>Euteleostomi</taxon>
        <taxon>Actinopterygii</taxon>
        <taxon>Neopterygii</taxon>
        <taxon>Teleostei</taxon>
        <taxon>Anguilliformes</taxon>
        <taxon>Anguillidae</taxon>
        <taxon>Anguilla</taxon>
    </lineage>
</organism>